<keyword evidence="4" id="KW-0067">ATP-binding</keyword>
<dbReference type="InterPro" id="IPR037607">
    <property type="entry name" value="DGK"/>
</dbReference>
<keyword evidence="3" id="KW-0418">Kinase</keyword>
<accession>A0ABD6EX04</accession>
<evidence type="ECO:0000259" key="5">
    <source>
        <dbReference type="SMART" id="SM00045"/>
    </source>
</evidence>
<evidence type="ECO:0000256" key="4">
    <source>
        <dbReference type="ARBA" id="ARBA00022840"/>
    </source>
</evidence>
<evidence type="ECO:0000256" key="2">
    <source>
        <dbReference type="ARBA" id="ARBA00022741"/>
    </source>
</evidence>
<keyword evidence="1" id="KW-0808">Transferase</keyword>
<dbReference type="SMART" id="SM00045">
    <property type="entry name" value="DAGKa"/>
    <property type="match status" value="1"/>
</dbReference>
<evidence type="ECO:0000256" key="1">
    <source>
        <dbReference type="ARBA" id="ARBA00022679"/>
    </source>
</evidence>
<reference evidence="6 7" key="1">
    <citation type="submission" date="2024-08" db="EMBL/GenBank/DDBJ databases">
        <title>Gnathostoma spinigerum genome.</title>
        <authorList>
            <person name="Gonzalez-Bertolin B."/>
            <person name="Monzon S."/>
            <person name="Zaballos A."/>
            <person name="Jimenez P."/>
            <person name="Dekumyoy P."/>
            <person name="Varona S."/>
            <person name="Cuesta I."/>
            <person name="Sumanam S."/>
            <person name="Adisakwattana P."/>
            <person name="Gasser R.B."/>
            <person name="Hernandez-Gonzalez A."/>
            <person name="Young N.D."/>
            <person name="Perteguer M.J."/>
        </authorList>
    </citation>
    <scope>NUCLEOTIDE SEQUENCE [LARGE SCALE GENOMIC DNA]</scope>
    <source>
        <strain evidence="6">AL3</strain>
        <tissue evidence="6">Liver</tissue>
    </source>
</reference>
<dbReference type="GO" id="GO:0016301">
    <property type="term" value="F:kinase activity"/>
    <property type="evidence" value="ECO:0007669"/>
    <property type="project" value="UniProtKB-KW"/>
</dbReference>
<dbReference type="InterPro" id="IPR016064">
    <property type="entry name" value="NAD/diacylglycerol_kinase_sf"/>
</dbReference>
<dbReference type="GO" id="GO:0005524">
    <property type="term" value="F:ATP binding"/>
    <property type="evidence" value="ECO:0007669"/>
    <property type="project" value="UniProtKB-KW"/>
</dbReference>
<evidence type="ECO:0000256" key="3">
    <source>
        <dbReference type="ARBA" id="ARBA00022777"/>
    </source>
</evidence>
<organism evidence="6 7">
    <name type="scientific">Gnathostoma spinigerum</name>
    <dbReference type="NCBI Taxonomy" id="75299"/>
    <lineage>
        <taxon>Eukaryota</taxon>
        <taxon>Metazoa</taxon>
        <taxon>Ecdysozoa</taxon>
        <taxon>Nematoda</taxon>
        <taxon>Chromadorea</taxon>
        <taxon>Rhabditida</taxon>
        <taxon>Spirurina</taxon>
        <taxon>Gnathostomatomorpha</taxon>
        <taxon>Gnathostomatoidea</taxon>
        <taxon>Gnathostomatidae</taxon>
        <taxon>Gnathostoma</taxon>
    </lineage>
</organism>
<protein>
    <recommendedName>
        <fullName evidence="5">Diacylglycerol kinase accessory domain-containing protein</fullName>
    </recommendedName>
</protein>
<gene>
    <name evidence="6" type="ORF">AB6A40_011203</name>
</gene>
<name>A0ABD6EX04_9BILA</name>
<dbReference type="PANTHER" id="PTHR11255:SF118">
    <property type="entry name" value="DIACYLGLYCEROL KINASE EPSILON"/>
    <property type="match status" value="1"/>
</dbReference>
<feature type="domain" description="Diacylglycerol kinase accessory" evidence="5">
    <location>
        <begin position="1"/>
        <end position="136"/>
    </location>
</feature>
<dbReference type="InterPro" id="IPR000756">
    <property type="entry name" value="Diacylglycerol_kin_accessory"/>
</dbReference>
<keyword evidence="7" id="KW-1185">Reference proteome</keyword>
<dbReference type="Gene3D" id="2.60.200.40">
    <property type="match status" value="1"/>
</dbReference>
<dbReference type="PANTHER" id="PTHR11255">
    <property type="entry name" value="DIACYLGLYCEROL KINASE"/>
    <property type="match status" value="1"/>
</dbReference>
<proteinExistence type="predicted"/>
<sequence length="170" mass="19153">MQSARNSLPKILSSRFLNKLLFFTFGTKDLLEHSCANLEQKLEVCVDGNIIPLPSVEGLIILNIPSWGAGVRPWGKPADMPQYLNDQMFEVFAVRSSFHIAQLQVGVSEPVRVAQGRKIMLRLFDSMLPMQCDGEAWIQSPAVIEVTHRDQVDMLRFVQRPSVTARPVFS</sequence>
<dbReference type="SUPFAM" id="SSF111331">
    <property type="entry name" value="NAD kinase/diacylglycerol kinase-like"/>
    <property type="match status" value="1"/>
</dbReference>
<dbReference type="EMBL" id="JBGFUD010018067">
    <property type="protein sequence ID" value="MFH4984494.1"/>
    <property type="molecule type" value="Genomic_DNA"/>
</dbReference>
<comment type="caution">
    <text evidence="6">The sequence shown here is derived from an EMBL/GenBank/DDBJ whole genome shotgun (WGS) entry which is preliminary data.</text>
</comment>
<dbReference type="Pfam" id="PF00609">
    <property type="entry name" value="DAGK_acc"/>
    <property type="match status" value="1"/>
</dbReference>
<keyword evidence="2" id="KW-0547">Nucleotide-binding</keyword>
<evidence type="ECO:0000313" key="7">
    <source>
        <dbReference type="Proteomes" id="UP001608902"/>
    </source>
</evidence>
<evidence type="ECO:0000313" key="6">
    <source>
        <dbReference type="EMBL" id="MFH4984494.1"/>
    </source>
</evidence>
<dbReference type="AlphaFoldDB" id="A0ABD6EX04"/>
<dbReference type="Proteomes" id="UP001608902">
    <property type="component" value="Unassembled WGS sequence"/>
</dbReference>